<dbReference type="InterPro" id="IPR008030">
    <property type="entry name" value="NmrA-like"/>
</dbReference>
<gene>
    <name evidence="2" type="ORF">SAMN06265218_1188</name>
</gene>
<dbReference type="PANTHER" id="PTHR47129">
    <property type="entry name" value="QUINONE OXIDOREDUCTASE 2"/>
    <property type="match status" value="1"/>
</dbReference>
<accession>A0A521EPS6</accession>
<organism evidence="2 3">
    <name type="scientific">Fodinibius sediminis</name>
    <dbReference type="NCBI Taxonomy" id="1214077"/>
    <lineage>
        <taxon>Bacteria</taxon>
        <taxon>Pseudomonadati</taxon>
        <taxon>Balneolota</taxon>
        <taxon>Balneolia</taxon>
        <taxon>Balneolales</taxon>
        <taxon>Balneolaceae</taxon>
        <taxon>Fodinibius</taxon>
    </lineage>
</organism>
<evidence type="ECO:0000313" key="2">
    <source>
        <dbReference type="EMBL" id="SMO85917.1"/>
    </source>
</evidence>
<dbReference type="InterPro" id="IPR052718">
    <property type="entry name" value="NmrA-type_oxidoreductase"/>
</dbReference>
<feature type="domain" description="NmrA-like" evidence="1">
    <location>
        <begin position="2"/>
        <end position="258"/>
    </location>
</feature>
<dbReference type="EMBL" id="FXTH01000018">
    <property type="protein sequence ID" value="SMO85917.1"/>
    <property type="molecule type" value="Genomic_DNA"/>
</dbReference>
<reference evidence="2 3" key="1">
    <citation type="submission" date="2017-05" db="EMBL/GenBank/DDBJ databases">
        <authorList>
            <person name="Varghese N."/>
            <person name="Submissions S."/>
        </authorList>
    </citation>
    <scope>NUCLEOTIDE SEQUENCE [LARGE SCALE GENOMIC DNA]</scope>
    <source>
        <strain evidence="2 3">DSM 21194</strain>
    </source>
</reference>
<evidence type="ECO:0000313" key="3">
    <source>
        <dbReference type="Proteomes" id="UP000317593"/>
    </source>
</evidence>
<dbReference type="Gene3D" id="3.40.50.720">
    <property type="entry name" value="NAD(P)-binding Rossmann-like Domain"/>
    <property type="match status" value="1"/>
</dbReference>
<dbReference type="CDD" id="cd05269">
    <property type="entry name" value="TMR_SDR_a"/>
    <property type="match status" value="1"/>
</dbReference>
<dbReference type="OrthoDB" id="9780595at2"/>
<dbReference type="Gene3D" id="3.90.25.10">
    <property type="entry name" value="UDP-galactose 4-epimerase, domain 1"/>
    <property type="match status" value="1"/>
</dbReference>
<sequence>MILITGANGHLGSQTIDFLIENNPDADIAGLVRSEKKGAELKEKGVELRIGDYTDYPSIEKAVEGIDTLLLISSSTLKGRIGQHNNVIQAAKEAGAEQIFYTSIVEADKELSPLSPDHAATEKLIKESGIPYTLYRNAFYMEYLPLFLGDALETGRWTFPSGGNPINLALRSEMAEALANGLANAEQHKNSIYEITSDQAYTLDEIAGMLSEVSGTDITYKDTSVSDFEQALTEAGLPEEQVDMSVMTAQTFVNGALDFIFDDMEKLIGRKPTGLDTFIKQFVNQ</sequence>
<dbReference type="Pfam" id="PF05368">
    <property type="entry name" value="NmrA"/>
    <property type="match status" value="1"/>
</dbReference>
<dbReference type="PANTHER" id="PTHR47129:SF1">
    <property type="entry name" value="NMRA-LIKE DOMAIN-CONTAINING PROTEIN"/>
    <property type="match status" value="1"/>
</dbReference>
<name>A0A521EPS6_9BACT</name>
<dbReference type="SUPFAM" id="SSF51735">
    <property type="entry name" value="NAD(P)-binding Rossmann-fold domains"/>
    <property type="match status" value="1"/>
</dbReference>
<proteinExistence type="predicted"/>
<dbReference type="AlphaFoldDB" id="A0A521EPS6"/>
<evidence type="ECO:0000259" key="1">
    <source>
        <dbReference type="Pfam" id="PF05368"/>
    </source>
</evidence>
<keyword evidence="3" id="KW-1185">Reference proteome</keyword>
<protein>
    <submittedName>
        <fullName evidence="2">NAD(P)H dehydrogenase (Quinone)</fullName>
    </submittedName>
</protein>
<dbReference type="InterPro" id="IPR036291">
    <property type="entry name" value="NAD(P)-bd_dom_sf"/>
</dbReference>
<dbReference type="RefSeq" id="WP_142715666.1">
    <property type="nucleotide sequence ID" value="NZ_FXTH01000018.1"/>
</dbReference>
<dbReference type="Proteomes" id="UP000317593">
    <property type="component" value="Unassembled WGS sequence"/>
</dbReference>